<comment type="similarity">
    <text evidence="2">Belongs to the SLX9 family.</text>
</comment>
<evidence type="ECO:0000256" key="3">
    <source>
        <dbReference type="ARBA" id="ARBA00023242"/>
    </source>
</evidence>
<dbReference type="VEuPathDB" id="VectorBase:MDOA008052"/>
<dbReference type="GeneID" id="101890795"/>
<reference evidence="4" key="1">
    <citation type="submission" date="2020-05" db="UniProtKB">
        <authorList>
            <consortium name="EnsemblMetazoa"/>
        </authorList>
    </citation>
    <scope>IDENTIFICATION</scope>
    <source>
        <strain evidence="4">Aabys</strain>
    </source>
</reference>
<protein>
    <submittedName>
        <fullName evidence="6">Protein FAM207A</fullName>
    </submittedName>
</protein>
<sequence>MSSYLSLQRKRGAIVNMGKLVNKIKETAPKREEKKNVIKKTSISKKEKYNQKRQKLLNKFALLKQQQKEDADRRKREKTVVVGDLKVLKDALPSLDEIMQLSKEKTHLKTGIREVDQSANPKHLSAKKKIKTKKEKFARQVKAFEKLLKDPDFKQNPREAIRYHIKYTHGLLE</sequence>
<dbReference type="OrthoDB" id="18703at2759"/>
<evidence type="ECO:0000256" key="1">
    <source>
        <dbReference type="ARBA" id="ARBA00004604"/>
    </source>
</evidence>
<dbReference type="KEGG" id="mde:101890795"/>
<dbReference type="Proteomes" id="UP001652621">
    <property type="component" value="Unplaced"/>
</dbReference>
<comment type="subcellular location">
    <subcellularLocation>
        <location evidence="1">Nucleus</location>
        <location evidence="1">Nucleolus</location>
    </subcellularLocation>
</comment>
<gene>
    <name evidence="4" type="primary">101890795</name>
    <name evidence="6" type="synonym">LOC101890795</name>
</gene>
<proteinExistence type="inferred from homology"/>
<evidence type="ECO:0000256" key="2">
    <source>
        <dbReference type="ARBA" id="ARBA00011022"/>
    </source>
</evidence>
<evidence type="ECO:0000313" key="5">
    <source>
        <dbReference type="Proteomes" id="UP001652621"/>
    </source>
</evidence>
<dbReference type="eggNOG" id="ENOG502SYSH">
    <property type="taxonomic scope" value="Eukaryota"/>
</dbReference>
<name>A0A1I8MSP2_MUSDO</name>
<dbReference type="PANTHER" id="PTHR31109">
    <property type="entry name" value="PROTEIN FAM207A"/>
    <property type="match status" value="1"/>
</dbReference>
<dbReference type="STRING" id="7370.A0A1I8MSP2"/>
<reference evidence="6" key="2">
    <citation type="submission" date="2025-04" db="UniProtKB">
        <authorList>
            <consortium name="RefSeq"/>
        </authorList>
    </citation>
    <scope>IDENTIFICATION</scope>
    <source>
        <strain evidence="6">Aabys</strain>
    </source>
</reference>
<keyword evidence="3" id="KW-0539">Nucleus</keyword>
<evidence type="ECO:0000313" key="6">
    <source>
        <dbReference type="RefSeq" id="XP_011295498.1"/>
    </source>
</evidence>
<dbReference type="PANTHER" id="PTHR31109:SF2">
    <property type="entry name" value="RIBOSOME BIOGENESIS PROTEIN SLX9 HOMOLOG"/>
    <property type="match status" value="1"/>
</dbReference>
<accession>A0A1I8MSP2</accession>
<evidence type="ECO:0000313" key="4">
    <source>
        <dbReference type="EnsemblMetazoa" id="MDOA008052-PB"/>
    </source>
</evidence>
<dbReference type="GO" id="GO:0005730">
    <property type="term" value="C:nucleolus"/>
    <property type="evidence" value="ECO:0007669"/>
    <property type="project" value="UniProtKB-SubCell"/>
</dbReference>
<keyword evidence="5" id="KW-1185">Reference proteome</keyword>
<dbReference type="VEuPathDB" id="VectorBase:MDOMA2_017146"/>
<dbReference type="GO" id="GO:0030688">
    <property type="term" value="C:preribosome, small subunit precursor"/>
    <property type="evidence" value="ECO:0007669"/>
    <property type="project" value="InterPro"/>
</dbReference>
<dbReference type="Pfam" id="PF15341">
    <property type="entry name" value="SLX9"/>
    <property type="match status" value="1"/>
</dbReference>
<dbReference type="InterPro" id="IPR028160">
    <property type="entry name" value="Slx9-like"/>
</dbReference>
<dbReference type="AlphaFoldDB" id="A0A1I8MSP2"/>
<dbReference type="GO" id="GO:0030686">
    <property type="term" value="C:90S preribosome"/>
    <property type="evidence" value="ECO:0007669"/>
    <property type="project" value="InterPro"/>
</dbReference>
<dbReference type="EnsemblMetazoa" id="MDOA008052-RB">
    <property type="protein sequence ID" value="MDOA008052-PB"/>
    <property type="gene ID" value="MDOA008052"/>
</dbReference>
<dbReference type="GO" id="GO:0000462">
    <property type="term" value="P:maturation of SSU-rRNA from tricistronic rRNA transcript (SSU-rRNA, 5.8S rRNA, LSU-rRNA)"/>
    <property type="evidence" value="ECO:0007669"/>
    <property type="project" value="InterPro"/>
</dbReference>
<organism evidence="4">
    <name type="scientific">Musca domestica</name>
    <name type="common">House fly</name>
    <dbReference type="NCBI Taxonomy" id="7370"/>
    <lineage>
        <taxon>Eukaryota</taxon>
        <taxon>Metazoa</taxon>
        <taxon>Ecdysozoa</taxon>
        <taxon>Arthropoda</taxon>
        <taxon>Hexapoda</taxon>
        <taxon>Insecta</taxon>
        <taxon>Pterygota</taxon>
        <taxon>Neoptera</taxon>
        <taxon>Endopterygota</taxon>
        <taxon>Diptera</taxon>
        <taxon>Brachycera</taxon>
        <taxon>Muscomorpha</taxon>
        <taxon>Muscoidea</taxon>
        <taxon>Muscidae</taxon>
        <taxon>Musca</taxon>
    </lineage>
</organism>
<dbReference type="RefSeq" id="XP_011295498.1">
    <property type="nucleotide sequence ID" value="XM_011297196.2"/>
</dbReference>